<name>A0AAP2N6J6_PHOVU</name>
<evidence type="ECO:0000259" key="5">
    <source>
        <dbReference type="Pfam" id="PF13361"/>
    </source>
</evidence>
<dbReference type="Gene3D" id="3.40.50.300">
    <property type="entry name" value="P-loop containing nucleotide triphosphate hydrolases"/>
    <property type="match status" value="1"/>
</dbReference>
<dbReference type="InterPro" id="IPR014017">
    <property type="entry name" value="DNA_helicase_UvrD-like_C"/>
</dbReference>
<dbReference type="RefSeq" id="WP_118935631.1">
    <property type="nucleotide sequence ID" value="NZ_JACBPS010000011.1"/>
</dbReference>
<evidence type="ECO:0000256" key="4">
    <source>
        <dbReference type="ARBA" id="ARBA00022840"/>
    </source>
</evidence>
<evidence type="ECO:0000256" key="1">
    <source>
        <dbReference type="ARBA" id="ARBA00022741"/>
    </source>
</evidence>
<keyword evidence="4 6" id="KW-0067">ATP-binding</keyword>
<dbReference type="SUPFAM" id="SSF52540">
    <property type="entry name" value="P-loop containing nucleoside triphosphate hydrolases"/>
    <property type="match status" value="1"/>
</dbReference>
<comment type="caution">
    <text evidence="6">The sequence shown here is derived from an EMBL/GenBank/DDBJ whole genome shotgun (WGS) entry which is preliminary data.</text>
</comment>
<dbReference type="GO" id="GO:0005524">
    <property type="term" value="F:ATP binding"/>
    <property type="evidence" value="ECO:0007669"/>
    <property type="project" value="UniProtKB-KW"/>
</dbReference>
<sequence>MMEVRDENTWFTEYLPPNKNNLKFYKEHYYWDLACYVSISDNTVNNKTVHKAKGDEFENVLLVLEKEEDISFLLKPDLEHKNHHRVFYVGISRAEKKLFISVPNITEQQEMDLSKLPIIIKKVTSKDLLEDIND</sequence>
<protein>
    <submittedName>
        <fullName evidence="6">ATP-binding domain-containing protein</fullName>
    </submittedName>
</protein>
<dbReference type="GO" id="GO:0016787">
    <property type="term" value="F:hydrolase activity"/>
    <property type="evidence" value="ECO:0007669"/>
    <property type="project" value="UniProtKB-KW"/>
</dbReference>
<evidence type="ECO:0000313" key="6">
    <source>
        <dbReference type="EMBL" id="MBV3490286.1"/>
    </source>
</evidence>
<evidence type="ECO:0000313" key="7">
    <source>
        <dbReference type="Proteomes" id="UP000758576"/>
    </source>
</evidence>
<dbReference type="EMBL" id="JAHOGA010000049">
    <property type="protein sequence ID" value="MBV3490286.1"/>
    <property type="molecule type" value="Genomic_DNA"/>
</dbReference>
<dbReference type="Proteomes" id="UP000758576">
    <property type="component" value="Unassembled WGS sequence"/>
</dbReference>
<dbReference type="GO" id="GO:0004386">
    <property type="term" value="F:helicase activity"/>
    <property type="evidence" value="ECO:0007669"/>
    <property type="project" value="UniProtKB-KW"/>
</dbReference>
<reference evidence="6" key="1">
    <citation type="submission" date="2021-06" db="EMBL/GenBank/DDBJ databases">
        <title>Collection of gut derived symbiotic bacterial strains cultured from healthy donors.</title>
        <authorList>
            <person name="Lin H."/>
            <person name="Littmann E."/>
            <person name="Pamer E.G."/>
        </authorList>
    </citation>
    <scope>NUCLEOTIDE SEQUENCE</scope>
    <source>
        <strain evidence="6">MSK.19.85</strain>
    </source>
</reference>
<evidence type="ECO:0000256" key="2">
    <source>
        <dbReference type="ARBA" id="ARBA00022801"/>
    </source>
</evidence>
<keyword evidence="3" id="KW-0347">Helicase</keyword>
<gene>
    <name evidence="6" type="ORF">KSX14_16980</name>
</gene>
<accession>A0AAP2N6J6</accession>
<feature type="domain" description="UvrD-like helicase C-terminal" evidence="5">
    <location>
        <begin position="41"/>
        <end position="102"/>
    </location>
</feature>
<proteinExistence type="predicted"/>
<keyword evidence="2" id="KW-0378">Hydrolase</keyword>
<evidence type="ECO:0000256" key="3">
    <source>
        <dbReference type="ARBA" id="ARBA00022806"/>
    </source>
</evidence>
<dbReference type="AlphaFoldDB" id="A0AAP2N6J6"/>
<keyword evidence="1" id="KW-0547">Nucleotide-binding</keyword>
<organism evidence="6 7">
    <name type="scientific">Phocaeicola vulgatus</name>
    <name type="common">Bacteroides vulgatus</name>
    <dbReference type="NCBI Taxonomy" id="821"/>
    <lineage>
        <taxon>Bacteria</taxon>
        <taxon>Pseudomonadati</taxon>
        <taxon>Bacteroidota</taxon>
        <taxon>Bacteroidia</taxon>
        <taxon>Bacteroidales</taxon>
        <taxon>Bacteroidaceae</taxon>
        <taxon>Phocaeicola</taxon>
    </lineage>
</organism>
<dbReference type="Pfam" id="PF13361">
    <property type="entry name" value="UvrD_C"/>
    <property type="match status" value="1"/>
</dbReference>
<dbReference type="InterPro" id="IPR027417">
    <property type="entry name" value="P-loop_NTPase"/>
</dbReference>